<dbReference type="GO" id="GO:0015562">
    <property type="term" value="F:efflux transmembrane transporter activity"/>
    <property type="evidence" value="ECO:0007669"/>
    <property type="project" value="InterPro"/>
</dbReference>
<evidence type="ECO:0000256" key="7">
    <source>
        <dbReference type="ARBA" id="ARBA00023237"/>
    </source>
</evidence>
<protein>
    <submittedName>
        <fullName evidence="9">TolC family protein</fullName>
    </submittedName>
</protein>
<keyword evidence="4" id="KW-1134">Transmembrane beta strand</keyword>
<evidence type="ECO:0000313" key="10">
    <source>
        <dbReference type="Proteomes" id="UP000474630"/>
    </source>
</evidence>
<evidence type="ECO:0000256" key="8">
    <source>
        <dbReference type="SAM" id="Coils"/>
    </source>
</evidence>
<dbReference type="PANTHER" id="PTHR30026">
    <property type="entry name" value="OUTER MEMBRANE PROTEIN TOLC"/>
    <property type="match status" value="1"/>
</dbReference>
<evidence type="ECO:0000256" key="5">
    <source>
        <dbReference type="ARBA" id="ARBA00022692"/>
    </source>
</evidence>
<feature type="coiled-coil region" evidence="8">
    <location>
        <begin position="252"/>
        <end position="279"/>
    </location>
</feature>
<dbReference type="InterPro" id="IPR051906">
    <property type="entry name" value="TolC-like"/>
</dbReference>
<keyword evidence="6" id="KW-0472">Membrane</keyword>
<keyword evidence="8" id="KW-0175">Coiled coil</keyword>
<keyword evidence="5" id="KW-0812">Transmembrane</keyword>
<dbReference type="Pfam" id="PF02321">
    <property type="entry name" value="OEP"/>
    <property type="match status" value="2"/>
</dbReference>
<evidence type="ECO:0000256" key="1">
    <source>
        <dbReference type="ARBA" id="ARBA00004442"/>
    </source>
</evidence>
<comment type="similarity">
    <text evidence="2">Belongs to the outer membrane factor (OMF) (TC 1.B.17) family.</text>
</comment>
<sequence length="508" mass="57212">MKTIKQQKTVLLFLLLLAVGITVHGQSQDQLLSFDQAMQIMLEQNPALLRQKEEIRQKEFEIKSKKGMRLPQVSLNATAVAMSDPLHLDLTPVGEAISPLYETLGTYGVFSGVPNPDPATNALYPYLSDDMSTQIVRQQLLEGGEEIAAHDWDEIIQDKNFALLTASFTMPIYAGSKINGANQAAEVNLDISQQELRHTEGVLLTELVTRYYGLALGLQVEKLRKEMLKSMENHHNDAKKLYDNGMIAKVELLHAEVAKNEAEREVKQAVRNVEILRTGLRATLATDSMGQVIPANNLFINNELTGLAAWLDRAKELNPQLKQIQGKKELVEIKHRVEKNEYLPTIAAMGNYNIADKNFSPYMPEWELGIGMKWNLFQGMSRRNNILASETMHNQVEYAEQKANNDLEAYLVKLYNELQMQMEQKTELETTLELANEYRQSTEKAFNEGLATSTDVVEANTKVLQVKTLRLSVLYKYDVGLANFLQTAGVPEQYINFSSGDNTVTESL</sequence>
<keyword evidence="3" id="KW-0813">Transport</keyword>
<dbReference type="SUPFAM" id="SSF56954">
    <property type="entry name" value="Outer membrane efflux proteins (OEP)"/>
    <property type="match status" value="1"/>
</dbReference>
<dbReference type="GO" id="GO:0009279">
    <property type="term" value="C:cell outer membrane"/>
    <property type="evidence" value="ECO:0007669"/>
    <property type="project" value="UniProtKB-SubCell"/>
</dbReference>
<keyword evidence="7" id="KW-0998">Cell outer membrane</keyword>
<proteinExistence type="inferred from homology"/>
<dbReference type="PANTHER" id="PTHR30026:SF5">
    <property type="entry name" value="ABC-TYPE EFFLUX SYSTEM SECRETIN COMPONENT"/>
    <property type="match status" value="1"/>
</dbReference>
<evidence type="ECO:0000256" key="4">
    <source>
        <dbReference type="ARBA" id="ARBA00022452"/>
    </source>
</evidence>
<evidence type="ECO:0000256" key="3">
    <source>
        <dbReference type="ARBA" id="ARBA00022448"/>
    </source>
</evidence>
<comment type="subcellular location">
    <subcellularLocation>
        <location evidence="1">Cell outer membrane</location>
    </subcellularLocation>
</comment>
<keyword evidence="10" id="KW-1185">Reference proteome</keyword>
<evidence type="ECO:0000256" key="2">
    <source>
        <dbReference type="ARBA" id="ARBA00007613"/>
    </source>
</evidence>
<gene>
    <name evidence="9" type="ORF">G0Q07_04080</name>
</gene>
<dbReference type="KEGG" id="drc:G0Q07_04080"/>
<dbReference type="Proteomes" id="UP000474630">
    <property type="component" value="Chromosome"/>
</dbReference>
<dbReference type="EMBL" id="CP048409">
    <property type="protein sequence ID" value="QIA06963.1"/>
    <property type="molecule type" value="Genomic_DNA"/>
</dbReference>
<dbReference type="AlphaFoldDB" id="A0A6C0RBV7"/>
<dbReference type="RefSeq" id="WP_163344892.1">
    <property type="nucleotide sequence ID" value="NZ_CP048409.1"/>
</dbReference>
<accession>A0A6C0RBV7</accession>
<reference evidence="9 10" key="1">
    <citation type="submission" date="2020-02" db="EMBL/GenBank/DDBJ databases">
        <title>Genome sequencing for Draconibacterium sp. strain M1.</title>
        <authorList>
            <person name="Park S.-J."/>
        </authorList>
    </citation>
    <scope>NUCLEOTIDE SEQUENCE [LARGE SCALE GENOMIC DNA]</scope>
    <source>
        <strain evidence="9 10">M1</strain>
    </source>
</reference>
<evidence type="ECO:0000256" key="6">
    <source>
        <dbReference type="ARBA" id="ARBA00023136"/>
    </source>
</evidence>
<name>A0A6C0RBV7_9BACT</name>
<evidence type="ECO:0000313" key="9">
    <source>
        <dbReference type="EMBL" id="QIA06963.1"/>
    </source>
</evidence>
<dbReference type="Gene3D" id="1.20.1600.10">
    <property type="entry name" value="Outer membrane efflux proteins (OEP)"/>
    <property type="match status" value="1"/>
</dbReference>
<dbReference type="GO" id="GO:1990281">
    <property type="term" value="C:efflux pump complex"/>
    <property type="evidence" value="ECO:0007669"/>
    <property type="project" value="TreeGrafter"/>
</dbReference>
<dbReference type="GO" id="GO:0015288">
    <property type="term" value="F:porin activity"/>
    <property type="evidence" value="ECO:0007669"/>
    <property type="project" value="TreeGrafter"/>
</dbReference>
<organism evidence="9 10">
    <name type="scientific">Draconibacterium halophilum</name>
    <dbReference type="NCBI Taxonomy" id="2706887"/>
    <lineage>
        <taxon>Bacteria</taxon>
        <taxon>Pseudomonadati</taxon>
        <taxon>Bacteroidota</taxon>
        <taxon>Bacteroidia</taxon>
        <taxon>Marinilabiliales</taxon>
        <taxon>Prolixibacteraceae</taxon>
        <taxon>Draconibacterium</taxon>
    </lineage>
</organism>
<dbReference type="InterPro" id="IPR003423">
    <property type="entry name" value="OMP_efflux"/>
</dbReference>